<comment type="caution">
    <text evidence="7">The sequence shown here is derived from an EMBL/GenBank/DDBJ whole genome shotgun (WGS) entry which is preliminary data.</text>
</comment>
<feature type="transmembrane region" description="Helical" evidence="4">
    <location>
        <begin position="780"/>
        <end position="800"/>
    </location>
</feature>
<evidence type="ECO:0000259" key="6">
    <source>
        <dbReference type="PROSITE" id="PS50887"/>
    </source>
</evidence>
<dbReference type="CDD" id="cd01949">
    <property type="entry name" value="GGDEF"/>
    <property type="match status" value="1"/>
</dbReference>
<dbReference type="InterPro" id="IPR029787">
    <property type="entry name" value="Nucleotide_cyclase"/>
</dbReference>
<evidence type="ECO:0000256" key="4">
    <source>
        <dbReference type="SAM" id="Phobius"/>
    </source>
</evidence>
<keyword evidence="4" id="KW-0472">Membrane</keyword>
<evidence type="ECO:0000256" key="5">
    <source>
        <dbReference type="SAM" id="SignalP"/>
    </source>
</evidence>
<dbReference type="InterPro" id="IPR000160">
    <property type="entry name" value="GGDEF_dom"/>
</dbReference>
<dbReference type="Pfam" id="PF00990">
    <property type="entry name" value="GGDEF"/>
    <property type="match status" value="1"/>
</dbReference>
<evidence type="ECO:0000256" key="1">
    <source>
        <dbReference type="ARBA" id="ARBA00001946"/>
    </source>
</evidence>
<dbReference type="PROSITE" id="PS50887">
    <property type="entry name" value="GGDEF"/>
    <property type="match status" value="1"/>
</dbReference>
<keyword evidence="8" id="KW-1185">Reference proteome</keyword>
<gene>
    <name evidence="7" type="ORF">IFO71_12990</name>
</gene>
<dbReference type="FunFam" id="3.30.70.270:FF:000001">
    <property type="entry name" value="Diguanylate cyclase domain protein"/>
    <property type="match status" value="1"/>
</dbReference>
<dbReference type="InterPro" id="IPR050469">
    <property type="entry name" value="Diguanylate_Cyclase"/>
</dbReference>
<name>A0AAW3ZM86_9GAMM</name>
<comment type="catalytic activity">
    <reaction evidence="3">
        <text>2 GTP = 3',3'-c-di-GMP + 2 diphosphate</text>
        <dbReference type="Rhea" id="RHEA:24898"/>
        <dbReference type="ChEBI" id="CHEBI:33019"/>
        <dbReference type="ChEBI" id="CHEBI:37565"/>
        <dbReference type="ChEBI" id="CHEBI:58805"/>
        <dbReference type="EC" id="2.7.7.65"/>
    </reaction>
</comment>
<comment type="cofactor">
    <cofactor evidence="1">
        <name>Mg(2+)</name>
        <dbReference type="ChEBI" id="CHEBI:18420"/>
    </cofactor>
</comment>
<dbReference type="PANTHER" id="PTHR45138">
    <property type="entry name" value="REGULATORY COMPONENTS OF SENSORY TRANSDUCTION SYSTEM"/>
    <property type="match status" value="1"/>
</dbReference>
<dbReference type="Gene3D" id="2.60.40.10">
    <property type="entry name" value="Immunoglobulins"/>
    <property type="match status" value="1"/>
</dbReference>
<evidence type="ECO:0000313" key="8">
    <source>
        <dbReference type="Proteomes" id="UP000613768"/>
    </source>
</evidence>
<dbReference type="PANTHER" id="PTHR45138:SF9">
    <property type="entry name" value="DIGUANYLATE CYCLASE DGCM-RELATED"/>
    <property type="match status" value="1"/>
</dbReference>
<dbReference type="AlphaFoldDB" id="A0AAW3ZM86"/>
<dbReference type="SUPFAM" id="SSF55073">
    <property type="entry name" value="Nucleotide cyclase"/>
    <property type="match status" value="1"/>
</dbReference>
<dbReference type="InterPro" id="IPR013783">
    <property type="entry name" value="Ig-like_fold"/>
</dbReference>
<evidence type="ECO:0000313" key="7">
    <source>
        <dbReference type="EMBL" id="MBD8526654.1"/>
    </source>
</evidence>
<keyword evidence="5" id="KW-0732">Signal</keyword>
<dbReference type="EC" id="2.7.7.65" evidence="2"/>
<dbReference type="SMART" id="SM00267">
    <property type="entry name" value="GGDEF"/>
    <property type="match status" value="1"/>
</dbReference>
<feature type="signal peptide" evidence="5">
    <location>
        <begin position="1"/>
        <end position="17"/>
    </location>
</feature>
<protein>
    <recommendedName>
        <fullName evidence="2">diguanylate cyclase</fullName>
        <ecNumber evidence="2">2.7.7.65</ecNumber>
    </recommendedName>
</protein>
<keyword evidence="4" id="KW-0812">Transmembrane</keyword>
<proteinExistence type="predicted"/>
<feature type="domain" description="GGDEF" evidence="6">
    <location>
        <begin position="863"/>
        <end position="998"/>
    </location>
</feature>
<reference evidence="7 8" key="1">
    <citation type="submission" date="2020-09" db="EMBL/GenBank/DDBJ databases">
        <title>Pseudoxanthomonas sp. CAU 1598 isolated from sand of Yaerae Beach.</title>
        <authorList>
            <person name="Kim W."/>
        </authorList>
    </citation>
    <scope>NUCLEOTIDE SEQUENCE [LARGE SCALE GENOMIC DNA]</scope>
    <source>
        <strain evidence="7 8">CAU 1598</strain>
    </source>
</reference>
<feature type="chain" id="PRO_5043531590" description="diguanylate cyclase" evidence="5">
    <location>
        <begin position="18"/>
        <end position="1005"/>
    </location>
</feature>
<dbReference type="Gene3D" id="3.30.70.270">
    <property type="match status" value="1"/>
</dbReference>
<evidence type="ECO:0000256" key="3">
    <source>
        <dbReference type="ARBA" id="ARBA00034247"/>
    </source>
</evidence>
<dbReference type="EMBL" id="JACYTR010000027">
    <property type="protein sequence ID" value="MBD8526654.1"/>
    <property type="molecule type" value="Genomic_DNA"/>
</dbReference>
<organism evidence="7 8">
    <name type="scientific">Pseudomarimonas arenosa</name>
    <dbReference type="NCBI Taxonomy" id="2774145"/>
    <lineage>
        <taxon>Bacteria</taxon>
        <taxon>Pseudomonadati</taxon>
        <taxon>Pseudomonadota</taxon>
        <taxon>Gammaproteobacteria</taxon>
        <taxon>Lysobacterales</taxon>
        <taxon>Lysobacteraceae</taxon>
        <taxon>Pseudomarimonas</taxon>
    </lineage>
</organism>
<dbReference type="Gene3D" id="2.130.10.10">
    <property type="entry name" value="YVTN repeat-like/Quinoprotein amine dehydrogenase"/>
    <property type="match status" value="3"/>
</dbReference>
<dbReference type="InterPro" id="IPR015943">
    <property type="entry name" value="WD40/YVTN_repeat-like_dom_sf"/>
</dbReference>
<dbReference type="GO" id="GO:0005886">
    <property type="term" value="C:plasma membrane"/>
    <property type="evidence" value="ECO:0007669"/>
    <property type="project" value="TreeGrafter"/>
</dbReference>
<dbReference type="GO" id="GO:0043709">
    <property type="term" value="P:cell adhesion involved in single-species biofilm formation"/>
    <property type="evidence" value="ECO:0007669"/>
    <property type="project" value="TreeGrafter"/>
</dbReference>
<dbReference type="GO" id="GO:0052621">
    <property type="term" value="F:diguanylate cyclase activity"/>
    <property type="evidence" value="ECO:0007669"/>
    <property type="project" value="UniProtKB-EC"/>
</dbReference>
<keyword evidence="4" id="KW-1133">Transmembrane helix</keyword>
<accession>A0AAW3ZM86</accession>
<dbReference type="GO" id="GO:1902201">
    <property type="term" value="P:negative regulation of bacterial-type flagellum-dependent cell motility"/>
    <property type="evidence" value="ECO:0007669"/>
    <property type="project" value="TreeGrafter"/>
</dbReference>
<dbReference type="Proteomes" id="UP000613768">
    <property type="component" value="Unassembled WGS sequence"/>
</dbReference>
<evidence type="ECO:0000256" key="2">
    <source>
        <dbReference type="ARBA" id="ARBA00012528"/>
    </source>
</evidence>
<sequence>MSLCLLLLFAGSPIAAATRPLDVADQGAPVFQVFGAKEGLSDEIWSAVGFDQQGFVWAGSASGLARFDGYRFTPYEWPEARSLVRDMAHDADGLLWAIFEREGLASYRDGQWRLSGNRSFSQRFSPIDPLGEARQLFVAQADLNMRVEQGVWVPAEPGSSSLPGDQIKLTRTSTLYGEARWWSGRSDGSLWFQRVDGEPLWQAFDLSAYSTSQITDLLRTEHRGREELWILTYGGGLLRLRDDGVRVWRAARGELPSEAIYSAVATHDAEGERTLWLASRGGLIRLQAEQTRAFDRRHGLPSNAIRGIKARRSIDGEDTLWLATEGGLARARISASPWQIVSLIGASENGVFGLLLEPDDHGGERLWVGSAKEGLAMLHEGQWQYFSAARGNFPDAAVRGIWRMEGLDGEPLRLIGLVDRDPLRIEGAASFSRFETPWPKQNGNALTSVLSRTVAGERELWMGTLRSGVYRQDQSGWHKLELSQQPRAWAAFSLTEQIDSSGRSWIWLATDLGLARFDGERLQLLHALPDLPKGGFRSITLMPDQHGRAELWASSHRNGVVRLDVSSPDRPRVLTDDRLPAAPDPTVYSVLRDSQGRIYVCTNNGVQKLVRDANGGYRQTVFRRRDGLVHDECNSNGQLIDAHDRYWVGTLAGLSLYDPALQPEAETLQPKPLILTRLLVDGLEQLTRRSELLIPAGSRDLRFEFVLLSDQRESETRYRSRLLPDDPAFGDWSSLPGRSFGRLAPGDYLLEIEAMDYGQTLGQPLSIAFRVAPQWWEQRWVQASGLLALVCLAAIFGLAYHRQLRRRQRELLQLIQDRTAELNQANARLTELSYLDPLTQLANRRRLMEALEKALQYGRSEQKSIGLILIDIDHFKDYNDHHGHLAGDTALRAVAQALNSAKRARDLVARYGGEEFVCLLEDSDAQLVDQVARRMHQRVAELSPRSLGNNQHGASISLGFVCRIPRPGDRAETLLQDADLALYEAKHRGRNQIVAHHDLSISASS</sequence>
<dbReference type="NCBIfam" id="TIGR00254">
    <property type="entry name" value="GGDEF"/>
    <property type="match status" value="1"/>
</dbReference>
<dbReference type="InterPro" id="IPR043128">
    <property type="entry name" value="Rev_trsase/Diguanyl_cyclase"/>
</dbReference>
<dbReference type="SUPFAM" id="SSF63829">
    <property type="entry name" value="Calcium-dependent phosphotriesterase"/>
    <property type="match status" value="2"/>
</dbReference>